<dbReference type="EMBL" id="AUZZ01001381">
    <property type="protein sequence ID" value="EQD64522.1"/>
    <property type="molecule type" value="Genomic_DNA"/>
</dbReference>
<dbReference type="InterPro" id="IPR002925">
    <property type="entry name" value="Dienelactn_hydro"/>
</dbReference>
<protein>
    <submittedName>
        <fullName evidence="2">Dienelactone hydrolase</fullName>
    </submittedName>
</protein>
<accession>T1B3R3</accession>
<evidence type="ECO:0000259" key="1">
    <source>
        <dbReference type="Pfam" id="PF01738"/>
    </source>
</evidence>
<dbReference type="InterPro" id="IPR029058">
    <property type="entry name" value="AB_hydrolase_fold"/>
</dbReference>
<keyword evidence="2" id="KW-0378">Hydrolase</keyword>
<organism evidence="2">
    <name type="scientific">mine drainage metagenome</name>
    <dbReference type="NCBI Taxonomy" id="410659"/>
    <lineage>
        <taxon>unclassified sequences</taxon>
        <taxon>metagenomes</taxon>
        <taxon>ecological metagenomes</taxon>
    </lineage>
</organism>
<feature type="non-terminal residue" evidence="2">
    <location>
        <position position="1"/>
    </location>
</feature>
<reference evidence="2" key="2">
    <citation type="journal article" date="2014" name="ISME J.">
        <title>Microbial stratification in low pH oxic and suboxic macroscopic growths along an acid mine drainage.</title>
        <authorList>
            <person name="Mendez-Garcia C."/>
            <person name="Mesa V."/>
            <person name="Sprenger R.R."/>
            <person name="Richter M."/>
            <person name="Diez M.S."/>
            <person name="Solano J."/>
            <person name="Bargiela R."/>
            <person name="Golyshina O.V."/>
            <person name="Manteca A."/>
            <person name="Ramos J.L."/>
            <person name="Gallego J.R."/>
            <person name="Llorente I."/>
            <person name="Martins Dos Santos V.A."/>
            <person name="Jensen O.N."/>
            <person name="Pelaez A.I."/>
            <person name="Sanchez J."/>
            <person name="Ferrer M."/>
        </authorList>
    </citation>
    <scope>NUCLEOTIDE SEQUENCE</scope>
</reference>
<gene>
    <name evidence="2" type="ORF">B2A_01960</name>
</gene>
<comment type="caution">
    <text evidence="2">The sequence shown here is derived from an EMBL/GenBank/DDBJ whole genome shotgun (WGS) entry which is preliminary data.</text>
</comment>
<dbReference type="GO" id="GO:0016787">
    <property type="term" value="F:hydrolase activity"/>
    <property type="evidence" value="ECO:0007669"/>
    <property type="project" value="UniProtKB-KW"/>
</dbReference>
<proteinExistence type="predicted"/>
<dbReference type="AlphaFoldDB" id="T1B3R3"/>
<dbReference type="Pfam" id="PF01738">
    <property type="entry name" value="DLH"/>
    <property type="match status" value="1"/>
</dbReference>
<feature type="domain" description="Dienelactone hydrolase" evidence="1">
    <location>
        <begin position="16"/>
        <end position="122"/>
    </location>
</feature>
<sequence length="158" mass="16732">FDTILGRGKASAVGLPSRLVYAGFSLGVTPAQALAQTRPGAAGALLVSAALPPGELGRSWPRGVPFQIHMMEEDPWVQEGDLDAARTLVGSAPQGELFLYPGRAHLLAERGVPDYDPRAAAELTRLSPLLSPGDRYSPVIRPLRSIRSRPLDGITEAG</sequence>
<reference evidence="2" key="1">
    <citation type="submission" date="2013-08" db="EMBL/GenBank/DDBJ databases">
        <authorList>
            <person name="Mendez C."/>
            <person name="Richter M."/>
            <person name="Ferrer M."/>
            <person name="Sanchez J."/>
        </authorList>
    </citation>
    <scope>NUCLEOTIDE SEQUENCE</scope>
</reference>
<dbReference type="SUPFAM" id="SSF53474">
    <property type="entry name" value="alpha/beta-Hydrolases"/>
    <property type="match status" value="1"/>
</dbReference>
<evidence type="ECO:0000313" key="2">
    <source>
        <dbReference type="EMBL" id="EQD64522.1"/>
    </source>
</evidence>
<dbReference type="Gene3D" id="3.40.50.1820">
    <property type="entry name" value="alpha/beta hydrolase"/>
    <property type="match status" value="1"/>
</dbReference>
<name>T1B3R3_9ZZZZ</name>